<gene>
    <name evidence="11 13" type="primary">mtgA</name>
    <name evidence="13" type="ORF">NKE59_01105</name>
</gene>
<dbReference type="RefSeq" id="WP_353439038.1">
    <property type="nucleotide sequence ID" value="NZ_CP099959.1"/>
</dbReference>
<comment type="pathway">
    <text evidence="11">Cell wall biogenesis; peptidoglycan biosynthesis.</text>
</comment>
<keyword evidence="10 11" id="KW-0961">Cell wall biogenesis/degradation</keyword>
<proteinExistence type="inferred from homology"/>
<evidence type="ECO:0000256" key="9">
    <source>
        <dbReference type="ARBA" id="ARBA00023136"/>
    </source>
</evidence>
<name>A0AAU8A3F3_9BURK</name>
<keyword evidence="1 11" id="KW-1003">Cell membrane</keyword>
<keyword evidence="2 11" id="KW-0997">Cell inner membrane</keyword>
<keyword evidence="4 11" id="KW-0808">Transferase</keyword>
<dbReference type="InterPro" id="IPR036950">
    <property type="entry name" value="PBP_transglycosylase"/>
</dbReference>
<organism evidence="13">
    <name type="scientific">Polynucleobacter sp. UK-FUSCHL-C3</name>
    <dbReference type="NCBI Taxonomy" id="2955208"/>
    <lineage>
        <taxon>Bacteria</taxon>
        <taxon>Pseudomonadati</taxon>
        <taxon>Pseudomonadota</taxon>
        <taxon>Betaproteobacteria</taxon>
        <taxon>Burkholderiales</taxon>
        <taxon>Burkholderiaceae</taxon>
        <taxon>Polynucleobacter</taxon>
    </lineage>
</organism>
<keyword evidence="9 11" id="KW-0472">Membrane</keyword>
<sequence length="235" mass="27139">MRWLTYFLKCIAWGFVSIQLYFVVQITLWIFINPSSTAFQRAEHWRLCQFSFTCPIQHRWVPYAQISNDLKRAILVSEDDIFFIHPGVRIEDMQKAWERNQKAGSKVVRGGSTITQQLAKNLFLSSEKNYFRKTQELIVTGLLELILSKQRILEIYMNSVEWGEGIFGVGAATQHYFVSTPKNITRDQAVSLASALPAPKCFDKSKYCKRGSIDFSARQQFILEGMDRIALPKPK</sequence>
<evidence type="ECO:0000256" key="2">
    <source>
        <dbReference type="ARBA" id="ARBA00022519"/>
    </source>
</evidence>
<dbReference type="PANTHER" id="PTHR30400">
    <property type="entry name" value="MONOFUNCTIONAL BIOSYNTHETIC PEPTIDOGLYCAN TRANSGLYCOSYLASE"/>
    <property type="match status" value="1"/>
</dbReference>
<comment type="subcellular location">
    <subcellularLocation>
        <location evidence="11">Cell inner membrane</location>
        <topology evidence="11">Single-pass membrane protein</topology>
    </subcellularLocation>
</comment>
<dbReference type="GO" id="GO:0005886">
    <property type="term" value="C:plasma membrane"/>
    <property type="evidence" value="ECO:0007669"/>
    <property type="project" value="UniProtKB-SubCell"/>
</dbReference>
<evidence type="ECO:0000256" key="4">
    <source>
        <dbReference type="ARBA" id="ARBA00022679"/>
    </source>
</evidence>
<keyword evidence="6 11" id="KW-0133">Cell shape</keyword>
<dbReference type="NCBIfam" id="TIGR02070">
    <property type="entry name" value="mono_pep_trsgly"/>
    <property type="match status" value="1"/>
</dbReference>
<dbReference type="AlphaFoldDB" id="A0AAU8A3F3"/>
<evidence type="ECO:0000256" key="6">
    <source>
        <dbReference type="ARBA" id="ARBA00022960"/>
    </source>
</evidence>
<keyword evidence="8 11" id="KW-1133">Transmembrane helix</keyword>
<dbReference type="InterPro" id="IPR011812">
    <property type="entry name" value="Pep_trsgly"/>
</dbReference>
<dbReference type="InterPro" id="IPR023346">
    <property type="entry name" value="Lysozyme-like_dom_sf"/>
</dbReference>
<dbReference type="GO" id="GO:0009274">
    <property type="term" value="C:peptidoglycan-based cell wall"/>
    <property type="evidence" value="ECO:0007669"/>
    <property type="project" value="InterPro"/>
</dbReference>
<dbReference type="GO" id="GO:0008955">
    <property type="term" value="F:peptidoglycan glycosyltransferase activity"/>
    <property type="evidence" value="ECO:0007669"/>
    <property type="project" value="UniProtKB-UniRule"/>
</dbReference>
<dbReference type="EMBL" id="CP099959">
    <property type="protein sequence ID" value="XCC57915.1"/>
    <property type="molecule type" value="Genomic_DNA"/>
</dbReference>
<accession>A0AAU8A3F3</accession>
<dbReference type="InterPro" id="IPR001264">
    <property type="entry name" value="Glyco_trans_51"/>
</dbReference>
<feature type="domain" description="Glycosyl transferase family 51" evidence="12">
    <location>
        <begin position="57"/>
        <end position="226"/>
    </location>
</feature>
<dbReference type="HAMAP" id="MF_00766">
    <property type="entry name" value="PGT_MtgA"/>
    <property type="match status" value="1"/>
</dbReference>
<evidence type="ECO:0000256" key="11">
    <source>
        <dbReference type="HAMAP-Rule" id="MF_00766"/>
    </source>
</evidence>
<evidence type="ECO:0000256" key="10">
    <source>
        <dbReference type="ARBA" id="ARBA00023316"/>
    </source>
</evidence>
<dbReference type="Pfam" id="PF00912">
    <property type="entry name" value="Transgly"/>
    <property type="match status" value="1"/>
</dbReference>
<evidence type="ECO:0000256" key="8">
    <source>
        <dbReference type="ARBA" id="ARBA00022989"/>
    </source>
</evidence>
<dbReference type="GO" id="GO:0009252">
    <property type="term" value="P:peptidoglycan biosynthetic process"/>
    <property type="evidence" value="ECO:0007669"/>
    <property type="project" value="UniProtKB-UniRule"/>
</dbReference>
<keyword evidence="7 11" id="KW-0573">Peptidoglycan synthesis</keyword>
<dbReference type="GO" id="GO:0008360">
    <property type="term" value="P:regulation of cell shape"/>
    <property type="evidence" value="ECO:0007669"/>
    <property type="project" value="UniProtKB-KW"/>
</dbReference>
<dbReference type="PANTHER" id="PTHR30400:SF0">
    <property type="entry name" value="BIOSYNTHETIC PEPTIDOGLYCAN TRANSGLYCOSYLASE"/>
    <property type="match status" value="1"/>
</dbReference>
<evidence type="ECO:0000256" key="1">
    <source>
        <dbReference type="ARBA" id="ARBA00022475"/>
    </source>
</evidence>
<evidence type="ECO:0000256" key="5">
    <source>
        <dbReference type="ARBA" id="ARBA00022692"/>
    </source>
</evidence>
<dbReference type="GO" id="GO:0016763">
    <property type="term" value="F:pentosyltransferase activity"/>
    <property type="evidence" value="ECO:0007669"/>
    <property type="project" value="InterPro"/>
</dbReference>
<dbReference type="Gene3D" id="1.10.3810.10">
    <property type="entry name" value="Biosynthetic peptidoglycan transglycosylase-like"/>
    <property type="match status" value="1"/>
</dbReference>
<evidence type="ECO:0000256" key="7">
    <source>
        <dbReference type="ARBA" id="ARBA00022984"/>
    </source>
</evidence>
<evidence type="ECO:0000313" key="13">
    <source>
        <dbReference type="EMBL" id="XCC57915.1"/>
    </source>
</evidence>
<dbReference type="GO" id="GO:0071555">
    <property type="term" value="P:cell wall organization"/>
    <property type="evidence" value="ECO:0007669"/>
    <property type="project" value="UniProtKB-KW"/>
</dbReference>
<dbReference type="SUPFAM" id="SSF53955">
    <property type="entry name" value="Lysozyme-like"/>
    <property type="match status" value="1"/>
</dbReference>
<dbReference type="EC" id="2.4.99.28" evidence="11"/>
<comment type="similarity">
    <text evidence="11">Belongs to the glycosyltransferase 51 family.</text>
</comment>
<reference evidence="13" key="1">
    <citation type="submission" date="2022-06" db="EMBL/GenBank/DDBJ databases">
        <title>New Polynucleobacter species.</title>
        <authorList>
            <person name="Hahn M.W."/>
        </authorList>
    </citation>
    <scope>NUCLEOTIDE SEQUENCE</scope>
    <source>
        <strain evidence="13">UK-FUSCHL-C3</strain>
    </source>
</reference>
<keyword evidence="5 11" id="KW-0812">Transmembrane</keyword>
<feature type="transmembrane region" description="Helical" evidence="11">
    <location>
        <begin position="12"/>
        <end position="32"/>
    </location>
</feature>
<comment type="catalytic activity">
    <reaction evidence="11">
        <text>[GlcNAc-(1-&gt;4)-Mur2Ac(oyl-L-Ala-gamma-D-Glu-L-Lys-D-Ala-D-Ala)](n)-di-trans,octa-cis-undecaprenyl diphosphate + beta-D-GlcNAc-(1-&gt;4)-Mur2Ac(oyl-L-Ala-gamma-D-Glu-L-Lys-D-Ala-D-Ala)-di-trans,octa-cis-undecaprenyl diphosphate = [GlcNAc-(1-&gt;4)-Mur2Ac(oyl-L-Ala-gamma-D-Glu-L-Lys-D-Ala-D-Ala)](n+1)-di-trans,octa-cis-undecaprenyl diphosphate + di-trans,octa-cis-undecaprenyl diphosphate + H(+)</text>
        <dbReference type="Rhea" id="RHEA:23708"/>
        <dbReference type="Rhea" id="RHEA-COMP:9602"/>
        <dbReference type="Rhea" id="RHEA-COMP:9603"/>
        <dbReference type="ChEBI" id="CHEBI:15378"/>
        <dbReference type="ChEBI" id="CHEBI:58405"/>
        <dbReference type="ChEBI" id="CHEBI:60033"/>
        <dbReference type="ChEBI" id="CHEBI:78435"/>
        <dbReference type="EC" id="2.4.99.28"/>
    </reaction>
</comment>
<comment type="function">
    <text evidence="11">Peptidoglycan polymerase that catalyzes glycan chain elongation from lipid-linked precursors.</text>
</comment>
<evidence type="ECO:0000259" key="12">
    <source>
        <dbReference type="Pfam" id="PF00912"/>
    </source>
</evidence>
<evidence type="ECO:0000256" key="3">
    <source>
        <dbReference type="ARBA" id="ARBA00022676"/>
    </source>
</evidence>
<protein>
    <recommendedName>
        <fullName evidence="11">Biosynthetic peptidoglycan transglycosylase</fullName>
        <ecNumber evidence="11">2.4.99.28</ecNumber>
    </recommendedName>
    <alternativeName>
        <fullName evidence="11">Glycan polymerase</fullName>
    </alternativeName>
    <alternativeName>
        <fullName evidence="11">Peptidoglycan glycosyltransferase MtgA</fullName>
        <shortName evidence="11">PGT</shortName>
    </alternativeName>
</protein>
<keyword evidence="3 11" id="KW-0328">Glycosyltransferase</keyword>